<reference evidence="8" key="1">
    <citation type="submission" date="2023-10" db="EMBL/GenBank/DDBJ databases">
        <authorList>
            <person name="Noh H."/>
        </authorList>
    </citation>
    <scope>NUCLEOTIDE SEQUENCE</scope>
    <source>
        <strain evidence="8">DUCC4014</strain>
    </source>
</reference>
<dbReference type="RefSeq" id="XP_062626064.1">
    <property type="nucleotide sequence ID" value="XM_062770080.1"/>
</dbReference>
<dbReference type="Gene3D" id="1.20.1740.10">
    <property type="entry name" value="Amino acid/polyamine transporter I"/>
    <property type="match status" value="1"/>
</dbReference>
<feature type="transmembrane region" description="Helical" evidence="6">
    <location>
        <begin position="163"/>
        <end position="181"/>
    </location>
</feature>
<evidence type="ECO:0000313" key="8">
    <source>
        <dbReference type="EMBL" id="WOO80032.1"/>
    </source>
</evidence>
<accession>A0AAF0Y4V3</accession>
<keyword evidence="2" id="KW-0813">Transport</keyword>
<feature type="transmembrane region" description="Helical" evidence="6">
    <location>
        <begin position="57"/>
        <end position="79"/>
    </location>
</feature>
<comment type="subcellular location">
    <subcellularLocation>
        <location evidence="1">Membrane</location>
        <topology evidence="1">Multi-pass membrane protein</topology>
    </subcellularLocation>
</comment>
<evidence type="ECO:0000256" key="5">
    <source>
        <dbReference type="ARBA" id="ARBA00023136"/>
    </source>
</evidence>
<evidence type="ECO:0000256" key="3">
    <source>
        <dbReference type="ARBA" id="ARBA00022692"/>
    </source>
</evidence>
<evidence type="ECO:0000256" key="1">
    <source>
        <dbReference type="ARBA" id="ARBA00004141"/>
    </source>
</evidence>
<dbReference type="PANTHER" id="PTHR43341:SF15">
    <property type="entry name" value="GENERAL AMINO ACID PERMEASE AGP2"/>
    <property type="match status" value="1"/>
</dbReference>
<keyword evidence="5 6" id="KW-0472">Membrane</keyword>
<dbReference type="FunFam" id="1.20.1740.10:FF:000001">
    <property type="entry name" value="Amino acid permease"/>
    <property type="match status" value="1"/>
</dbReference>
<feature type="transmembrane region" description="Helical" evidence="6">
    <location>
        <begin position="415"/>
        <end position="438"/>
    </location>
</feature>
<dbReference type="InterPro" id="IPR004841">
    <property type="entry name" value="AA-permease/SLC12A_dom"/>
</dbReference>
<feature type="transmembrane region" description="Helical" evidence="6">
    <location>
        <begin position="493"/>
        <end position="510"/>
    </location>
</feature>
<dbReference type="Pfam" id="PF00324">
    <property type="entry name" value="AA_permease"/>
    <property type="match status" value="1"/>
</dbReference>
<evidence type="ECO:0000313" key="9">
    <source>
        <dbReference type="Proteomes" id="UP000827549"/>
    </source>
</evidence>
<sequence length="559" mass="62045">MEKHASSTSLPTDLKGTDYEANVVPADVDHDANHGMLRDANDATATIRGLKGRHLQLIGIGAAIGTGLFLGSARALIYGGPLGSTLAYTIYCAVIWGICLGTCEMASFLPIRGGFITWAGMYLDDAASTAIGWNYFYASTMYCCADIIAVGGLMDYWLPHVNVVVWITMSLVIISLLNVYHVKFFGESEFYLASLKVILIIMIIFMTFIVMLGGNPKHDRIGFRYWKDPGLVAEYYTTGNLGRFLGFWRVFKIAAFSIGGPEIVAMSAAEAEHPRKTIPRTTKGVVFRLAVFFVLGSICMGILVPYNDPELIKAVNTGVGSDAAAFVVGMKRLGIKVMPHVFNAIVMTSALSCANGLAFIATRVLHALASQGKAPRIFAKTTKHGIPLYAYGVVFLVMCLSYLQASNNAATVFGWFINLSSAGELMNFCALAVLILRFRAGLKKQGYNVKEFLPWSTSWTVPYTWVSLFWLTIITLTQGWTVFVKGGWNVQEFFTSYFGLMFVTVVFIFWKLKNKTKFVKLEDMDFQSRVAEFDKLEQYYVDHPIRSTTWWGRALDKIF</sequence>
<feature type="transmembrane region" description="Helical" evidence="6">
    <location>
        <begin position="341"/>
        <end position="365"/>
    </location>
</feature>
<keyword evidence="9" id="KW-1185">Reference proteome</keyword>
<keyword evidence="4 6" id="KW-1133">Transmembrane helix</keyword>
<proteinExistence type="predicted"/>
<keyword evidence="3 6" id="KW-0812">Transmembrane</keyword>
<name>A0AAF0Y4V3_9TREE</name>
<dbReference type="AlphaFoldDB" id="A0AAF0Y4V3"/>
<dbReference type="PANTHER" id="PTHR43341">
    <property type="entry name" value="AMINO ACID PERMEASE"/>
    <property type="match status" value="1"/>
</dbReference>
<feature type="transmembrane region" description="Helical" evidence="6">
    <location>
        <begin position="386"/>
        <end position="403"/>
    </location>
</feature>
<dbReference type="PIRSF" id="PIRSF006060">
    <property type="entry name" value="AA_transporter"/>
    <property type="match status" value="1"/>
</dbReference>
<dbReference type="GO" id="GO:0016020">
    <property type="term" value="C:membrane"/>
    <property type="evidence" value="ECO:0007669"/>
    <property type="project" value="UniProtKB-SubCell"/>
</dbReference>
<dbReference type="GeneID" id="87806787"/>
<evidence type="ECO:0000259" key="7">
    <source>
        <dbReference type="Pfam" id="PF00324"/>
    </source>
</evidence>
<dbReference type="EMBL" id="CP086716">
    <property type="protein sequence ID" value="WOO80032.1"/>
    <property type="molecule type" value="Genomic_DNA"/>
</dbReference>
<feature type="transmembrane region" description="Helical" evidence="6">
    <location>
        <begin position="459"/>
        <end position="481"/>
    </location>
</feature>
<protein>
    <submittedName>
        <fullName evidence="8">Proline-specific permease</fullName>
    </submittedName>
</protein>
<dbReference type="GO" id="GO:0015171">
    <property type="term" value="F:amino acid transmembrane transporter activity"/>
    <property type="evidence" value="ECO:0007669"/>
    <property type="project" value="TreeGrafter"/>
</dbReference>
<evidence type="ECO:0000256" key="2">
    <source>
        <dbReference type="ARBA" id="ARBA00022448"/>
    </source>
</evidence>
<evidence type="ECO:0000256" key="6">
    <source>
        <dbReference type="SAM" id="Phobius"/>
    </source>
</evidence>
<dbReference type="InterPro" id="IPR050524">
    <property type="entry name" value="APC_YAT"/>
</dbReference>
<feature type="transmembrane region" description="Helical" evidence="6">
    <location>
        <begin position="285"/>
        <end position="306"/>
    </location>
</feature>
<evidence type="ECO:0000256" key="4">
    <source>
        <dbReference type="ARBA" id="ARBA00022989"/>
    </source>
</evidence>
<feature type="transmembrane region" description="Helical" evidence="6">
    <location>
        <begin position="85"/>
        <end position="103"/>
    </location>
</feature>
<dbReference type="Proteomes" id="UP000827549">
    <property type="component" value="Chromosome 3"/>
</dbReference>
<organism evidence="8 9">
    <name type="scientific">Vanrija pseudolonga</name>
    <dbReference type="NCBI Taxonomy" id="143232"/>
    <lineage>
        <taxon>Eukaryota</taxon>
        <taxon>Fungi</taxon>
        <taxon>Dikarya</taxon>
        <taxon>Basidiomycota</taxon>
        <taxon>Agaricomycotina</taxon>
        <taxon>Tremellomycetes</taxon>
        <taxon>Trichosporonales</taxon>
        <taxon>Trichosporonaceae</taxon>
        <taxon>Vanrija</taxon>
    </lineage>
</organism>
<gene>
    <name evidence="8" type="primary">PUT4_0</name>
    <name evidence="8" type="ORF">LOC62_03G003545</name>
</gene>
<feature type="domain" description="Amino acid permease/ SLC12A" evidence="7">
    <location>
        <begin position="54"/>
        <end position="520"/>
    </location>
</feature>
<feature type="transmembrane region" description="Helical" evidence="6">
    <location>
        <begin position="193"/>
        <end position="214"/>
    </location>
</feature>